<dbReference type="InterPro" id="IPR005821">
    <property type="entry name" value="Ion_trans_dom"/>
</dbReference>
<evidence type="ECO:0000313" key="10">
    <source>
        <dbReference type="EMBL" id="CAK0895863.1"/>
    </source>
</evidence>
<dbReference type="PROSITE" id="PS50042">
    <property type="entry name" value="CNMP_BINDING_3"/>
    <property type="match status" value="1"/>
</dbReference>
<dbReference type="PANTHER" id="PTHR10217">
    <property type="entry name" value="VOLTAGE AND LIGAND GATED POTASSIUM CHANNEL"/>
    <property type="match status" value="1"/>
</dbReference>
<dbReference type="Gene3D" id="2.60.120.10">
    <property type="entry name" value="Jelly Rolls"/>
    <property type="match status" value="1"/>
</dbReference>
<evidence type="ECO:0000256" key="7">
    <source>
        <dbReference type="SAM" id="MobiDB-lite"/>
    </source>
</evidence>
<evidence type="ECO:0000256" key="2">
    <source>
        <dbReference type="ARBA" id="ARBA00022448"/>
    </source>
</evidence>
<feature type="region of interest" description="Disordered" evidence="7">
    <location>
        <begin position="1"/>
        <end position="149"/>
    </location>
</feature>
<comment type="caution">
    <text evidence="10">The sequence shown here is derived from an EMBL/GenBank/DDBJ whole genome shotgun (WGS) entry which is preliminary data.</text>
</comment>
<keyword evidence="6 8" id="KW-0472">Membrane</keyword>
<evidence type="ECO:0000256" key="6">
    <source>
        <dbReference type="ARBA" id="ARBA00023136"/>
    </source>
</evidence>
<dbReference type="InterPro" id="IPR000595">
    <property type="entry name" value="cNMP-bd_dom"/>
</dbReference>
<feature type="domain" description="Cyclic nucleotide-binding" evidence="9">
    <location>
        <begin position="556"/>
        <end position="663"/>
    </location>
</feature>
<feature type="compositionally biased region" description="Low complexity" evidence="7">
    <location>
        <begin position="70"/>
        <end position="82"/>
    </location>
</feature>
<dbReference type="EMBL" id="CAUYUJ010020099">
    <property type="protein sequence ID" value="CAK0895863.1"/>
    <property type="molecule type" value="Genomic_DNA"/>
</dbReference>
<dbReference type="CDD" id="cd00038">
    <property type="entry name" value="CAP_ED"/>
    <property type="match status" value="1"/>
</dbReference>
<keyword evidence="5" id="KW-0406">Ion transport</keyword>
<dbReference type="SUPFAM" id="SSF81324">
    <property type="entry name" value="Voltage-gated potassium channels"/>
    <property type="match status" value="1"/>
</dbReference>
<evidence type="ECO:0000256" key="3">
    <source>
        <dbReference type="ARBA" id="ARBA00022692"/>
    </source>
</evidence>
<keyword evidence="2" id="KW-0813">Transport</keyword>
<feature type="non-terminal residue" evidence="10">
    <location>
        <position position="1"/>
    </location>
</feature>
<dbReference type="Proteomes" id="UP001189429">
    <property type="component" value="Unassembled WGS sequence"/>
</dbReference>
<comment type="subcellular location">
    <subcellularLocation>
        <location evidence="1">Membrane</location>
        <topology evidence="1">Multi-pass membrane protein</topology>
    </subcellularLocation>
</comment>
<dbReference type="Gene3D" id="1.10.287.70">
    <property type="match status" value="1"/>
</dbReference>
<keyword evidence="11" id="KW-1185">Reference proteome</keyword>
<keyword evidence="3 8" id="KW-0812">Transmembrane</keyword>
<name>A0ABN9X8R0_9DINO</name>
<proteinExistence type="predicted"/>
<feature type="non-terminal residue" evidence="10">
    <location>
        <position position="725"/>
    </location>
</feature>
<sequence length="725" mass="81000">GATGERGLRSRAGHGARSAGLMRPARAKAGGSLARGHGSQGPPGTKQGRARLDFFFCSRRQDVSEPPQELLRAAPAPPAGDDAALRGGGAHPREGEGGAQGPASGLLGRTGRASAPADRGRKSGRLTTISNQGTRCAPEVDEPWVAQSRPLPSTASWDAELAMTVSRSSESEASESRKSRRCIQGTLNPEWTGRLTWDLCVLLLVTCDSVVLPFQLAAFCEESSFDVFWLWSTTFFFLCDLVMNFFTAYPAGKRDDHLQEGELVTEKLRIMLNYLRGWFWIDFMSTVPWTVIADGLQSGAASEKSSADSVLKLAKVVKLTRLLRLMRMLRLWKLSVIWERLERQIGSITFLNVVSMLKVLGTWTAICHWGACIWWMFGKRDSLVTAFTMQDDATAIHWTELERVHSAYDEVGQWRWVDRPVAEQYVFCFYWILGVMRTMPAEVTPVNLTERMFVLLFMFFAVGAFAVNIARITQAWFRFSARKDAFKEEMACARMHLREIKCGPALQLRAESYFHHLFQKRRIHAKELSLLSALPEGLRRKLSRAHMVHYLRQVPEFQDWAEPMLARVCDASDVVDYLPGDKLTQKDQDAEAAYVLTRGFLQIFGARPAAGARLGSKEAPRRLTVVDEHCLFTSKAVTCSETVVALECSEVLRVDRQRFLELMQELERRSAGVLDPLPPEVASRAARCSVRSTVSTLSRHEDFCDRRLSVASAGDAPLAPGDCVE</sequence>
<organism evidence="10 11">
    <name type="scientific">Prorocentrum cordatum</name>
    <dbReference type="NCBI Taxonomy" id="2364126"/>
    <lineage>
        <taxon>Eukaryota</taxon>
        <taxon>Sar</taxon>
        <taxon>Alveolata</taxon>
        <taxon>Dinophyceae</taxon>
        <taxon>Prorocentrales</taxon>
        <taxon>Prorocentraceae</taxon>
        <taxon>Prorocentrum</taxon>
    </lineage>
</organism>
<feature type="transmembrane region" description="Helical" evidence="8">
    <location>
        <begin position="452"/>
        <end position="473"/>
    </location>
</feature>
<evidence type="ECO:0000313" key="11">
    <source>
        <dbReference type="Proteomes" id="UP001189429"/>
    </source>
</evidence>
<dbReference type="PANTHER" id="PTHR10217:SF435">
    <property type="entry name" value="POTASSIUM VOLTAGE-GATED CHANNEL PROTEIN EAG"/>
    <property type="match status" value="1"/>
</dbReference>
<feature type="compositionally biased region" description="Polar residues" evidence="7">
    <location>
        <begin position="125"/>
        <end position="134"/>
    </location>
</feature>
<feature type="transmembrane region" description="Helical" evidence="8">
    <location>
        <begin position="228"/>
        <end position="249"/>
    </location>
</feature>
<evidence type="ECO:0000256" key="4">
    <source>
        <dbReference type="ARBA" id="ARBA00022989"/>
    </source>
</evidence>
<dbReference type="SUPFAM" id="SSF51206">
    <property type="entry name" value="cAMP-binding domain-like"/>
    <property type="match status" value="1"/>
</dbReference>
<gene>
    <name evidence="10" type="ORF">PCOR1329_LOCUS74476</name>
</gene>
<accession>A0ABN9X8R0</accession>
<evidence type="ECO:0000256" key="1">
    <source>
        <dbReference type="ARBA" id="ARBA00004141"/>
    </source>
</evidence>
<keyword evidence="4 8" id="KW-1133">Transmembrane helix</keyword>
<protein>
    <recommendedName>
        <fullName evidence="9">Cyclic nucleotide-binding domain-containing protein</fullName>
    </recommendedName>
</protein>
<evidence type="ECO:0000256" key="8">
    <source>
        <dbReference type="SAM" id="Phobius"/>
    </source>
</evidence>
<dbReference type="InterPro" id="IPR014710">
    <property type="entry name" value="RmlC-like_jellyroll"/>
</dbReference>
<evidence type="ECO:0000256" key="5">
    <source>
        <dbReference type="ARBA" id="ARBA00023065"/>
    </source>
</evidence>
<dbReference type="InterPro" id="IPR018490">
    <property type="entry name" value="cNMP-bd_dom_sf"/>
</dbReference>
<dbReference type="Pfam" id="PF00520">
    <property type="entry name" value="Ion_trans"/>
    <property type="match status" value="1"/>
</dbReference>
<feature type="transmembrane region" description="Helical" evidence="8">
    <location>
        <begin position="350"/>
        <end position="377"/>
    </location>
</feature>
<evidence type="ECO:0000259" key="9">
    <source>
        <dbReference type="PROSITE" id="PS50042"/>
    </source>
</evidence>
<dbReference type="InterPro" id="IPR050818">
    <property type="entry name" value="KCNH_animal-type"/>
</dbReference>
<reference evidence="10" key="1">
    <citation type="submission" date="2023-10" db="EMBL/GenBank/DDBJ databases">
        <authorList>
            <person name="Chen Y."/>
            <person name="Shah S."/>
            <person name="Dougan E. K."/>
            <person name="Thang M."/>
            <person name="Chan C."/>
        </authorList>
    </citation>
    <scope>NUCLEOTIDE SEQUENCE [LARGE SCALE GENOMIC DNA]</scope>
</reference>